<dbReference type="EMBL" id="PQSP01000004">
    <property type="protein sequence ID" value="RUS66496.1"/>
    <property type="molecule type" value="Genomic_DNA"/>
</dbReference>
<evidence type="ECO:0000313" key="2">
    <source>
        <dbReference type="Proteomes" id="UP000286947"/>
    </source>
</evidence>
<organism evidence="1 2">
    <name type="scientific">Saezia sanguinis</name>
    <dbReference type="NCBI Taxonomy" id="1965230"/>
    <lineage>
        <taxon>Bacteria</taxon>
        <taxon>Pseudomonadati</taxon>
        <taxon>Pseudomonadota</taxon>
        <taxon>Betaproteobacteria</taxon>
        <taxon>Burkholderiales</taxon>
        <taxon>Saeziaceae</taxon>
        <taxon>Saezia</taxon>
    </lineage>
</organism>
<evidence type="ECO:0000313" key="1">
    <source>
        <dbReference type="EMBL" id="RUS66496.1"/>
    </source>
</evidence>
<dbReference type="AlphaFoldDB" id="A0A433SCT8"/>
<dbReference type="Proteomes" id="UP000286947">
    <property type="component" value="Unassembled WGS sequence"/>
</dbReference>
<sequence>MRRLLVMGMVAALAVFSVFYFMNREQQQQALEQAALNRATSDNGFVELSTKVVGEGIVIMAPMNCTSQQARAADDLAAALRAEGIAFRRTNSLSLSLEATEENRRLLLRLDQVMDQPPPMVFVHGRAKSNPSFEEVVAEFRGR</sequence>
<gene>
    <name evidence="1" type="ORF">CUZ56_01776</name>
</gene>
<dbReference type="OrthoDB" id="5974995at2"/>
<name>A0A433SCT8_9BURK</name>
<protein>
    <submittedName>
        <fullName evidence="1">Uncharacterized protein</fullName>
    </submittedName>
</protein>
<reference evidence="1 2" key="1">
    <citation type="submission" date="2018-01" db="EMBL/GenBank/DDBJ databases">
        <title>Saezia sanguinis gen. nov., sp. nov., in the order Burkholderiales isolated from human blood.</title>
        <authorList>
            <person name="Medina-Pascual M.J."/>
            <person name="Valdezate S."/>
            <person name="Monzon S."/>
            <person name="Cuesta I."/>
            <person name="Carrasco G."/>
            <person name="Villalon P."/>
            <person name="Saez-Nieto J.A."/>
        </authorList>
    </citation>
    <scope>NUCLEOTIDE SEQUENCE [LARGE SCALE GENOMIC DNA]</scope>
    <source>
        <strain evidence="1 2">CNM695-12</strain>
    </source>
</reference>
<keyword evidence="2" id="KW-1185">Reference proteome</keyword>
<proteinExistence type="predicted"/>
<comment type="caution">
    <text evidence="1">The sequence shown here is derived from an EMBL/GenBank/DDBJ whole genome shotgun (WGS) entry which is preliminary data.</text>
</comment>
<accession>A0A433SCT8</accession>
<dbReference type="RefSeq" id="WP_126979984.1">
    <property type="nucleotide sequence ID" value="NZ_CAWUGC010000015.1"/>
</dbReference>